<proteinExistence type="inferred from homology"/>
<evidence type="ECO:0000256" key="1">
    <source>
        <dbReference type="ARBA" id="ARBA00005254"/>
    </source>
</evidence>
<dbReference type="InterPro" id="IPR029045">
    <property type="entry name" value="ClpP/crotonase-like_dom_sf"/>
</dbReference>
<accession>A0A381PKN4</accession>
<reference evidence="2" key="1">
    <citation type="submission" date="2018-05" db="EMBL/GenBank/DDBJ databases">
        <authorList>
            <person name="Lanie J.A."/>
            <person name="Ng W.-L."/>
            <person name="Kazmierczak K.M."/>
            <person name="Andrzejewski T.M."/>
            <person name="Davidsen T.M."/>
            <person name="Wayne K.J."/>
            <person name="Tettelin H."/>
            <person name="Glass J.I."/>
            <person name="Rusch D."/>
            <person name="Podicherti R."/>
            <person name="Tsui H.-C.T."/>
            <person name="Winkler M.E."/>
        </authorList>
    </citation>
    <scope>NUCLEOTIDE SEQUENCE</scope>
</reference>
<gene>
    <name evidence="2" type="ORF">METZ01_LOCUS18857</name>
</gene>
<dbReference type="Gene3D" id="3.90.226.10">
    <property type="entry name" value="2-enoyl-CoA Hydratase, Chain A, domain 1"/>
    <property type="match status" value="1"/>
</dbReference>
<evidence type="ECO:0008006" key="3">
    <source>
        <dbReference type="Google" id="ProtNLM"/>
    </source>
</evidence>
<dbReference type="SUPFAM" id="SSF52096">
    <property type="entry name" value="ClpP/crotonase"/>
    <property type="match status" value="1"/>
</dbReference>
<name>A0A381PKN4_9ZZZZ</name>
<dbReference type="PROSITE" id="PS00166">
    <property type="entry name" value="ENOYL_COA_HYDRATASE"/>
    <property type="match status" value="1"/>
</dbReference>
<dbReference type="CDD" id="cd06558">
    <property type="entry name" value="crotonase-like"/>
    <property type="match status" value="1"/>
</dbReference>
<sequence length="252" mass="27210">MDTVNYEKKSPTAWITITRPQVMNACDPPTTDYIYECEQDFDKDPELKVLVLTGAGERAFCTGMDLKAAATRIASGGPVSNVVPPYMKTDKVTIAAVNGYAVAGGLERALACDIRIASENARFGCFEIRRGLPNPPDPLIRLVGFGPALHMLLSGDLIDAQEALRIGLVTKVVSAKKLIPTVEELAARMGEYPTEVLVATKKAAFAGRDMTTEQSHLFARALSAPLRDSDISREGVTAFAERRKANYGNSSS</sequence>
<comment type="similarity">
    <text evidence="1">Belongs to the enoyl-CoA hydratase/isomerase family.</text>
</comment>
<dbReference type="Pfam" id="PF00378">
    <property type="entry name" value="ECH_1"/>
    <property type="match status" value="1"/>
</dbReference>
<organism evidence="2">
    <name type="scientific">marine metagenome</name>
    <dbReference type="NCBI Taxonomy" id="408172"/>
    <lineage>
        <taxon>unclassified sequences</taxon>
        <taxon>metagenomes</taxon>
        <taxon>ecological metagenomes</taxon>
    </lineage>
</organism>
<evidence type="ECO:0000313" key="2">
    <source>
        <dbReference type="EMBL" id="SUZ66003.1"/>
    </source>
</evidence>
<dbReference type="InterPro" id="IPR001753">
    <property type="entry name" value="Enoyl-CoA_hydra/iso"/>
</dbReference>
<dbReference type="PANTHER" id="PTHR43802">
    <property type="entry name" value="ENOYL-COA HYDRATASE"/>
    <property type="match status" value="1"/>
</dbReference>
<dbReference type="InterPro" id="IPR018376">
    <property type="entry name" value="Enoyl-CoA_hyd/isom_CS"/>
</dbReference>
<dbReference type="PANTHER" id="PTHR43802:SF1">
    <property type="entry name" value="IP11341P-RELATED"/>
    <property type="match status" value="1"/>
</dbReference>
<dbReference type="GO" id="GO:0003824">
    <property type="term" value="F:catalytic activity"/>
    <property type="evidence" value="ECO:0007669"/>
    <property type="project" value="InterPro"/>
</dbReference>
<dbReference type="AlphaFoldDB" id="A0A381PKN4"/>
<protein>
    <recommendedName>
        <fullName evidence="3">Enoyl-CoA hydratase</fullName>
    </recommendedName>
</protein>
<dbReference type="EMBL" id="UINC01000973">
    <property type="protein sequence ID" value="SUZ66003.1"/>
    <property type="molecule type" value="Genomic_DNA"/>
</dbReference>